<dbReference type="EMBL" id="JAUSQU010000003">
    <property type="protein sequence ID" value="MDP9850463.1"/>
    <property type="molecule type" value="Genomic_DNA"/>
</dbReference>
<name>A0ABT9QUM1_9ACTN</name>
<dbReference type="PANTHER" id="PTHR46696:SF4">
    <property type="entry name" value="BIOTIN BIOSYNTHESIS CYTOCHROME P450"/>
    <property type="match status" value="1"/>
</dbReference>
<dbReference type="Pfam" id="PF00067">
    <property type="entry name" value="p450"/>
    <property type="match status" value="1"/>
</dbReference>
<dbReference type="PANTHER" id="PTHR46696">
    <property type="entry name" value="P450, PUTATIVE (EUROFUNG)-RELATED"/>
    <property type="match status" value="1"/>
</dbReference>
<organism evidence="2 3">
    <name type="scientific">Streptosporangium lutulentum</name>
    <dbReference type="NCBI Taxonomy" id="1461250"/>
    <lineage>
        <taxon>Bacteria</taxon>
        <taxon>Bacillati</taxon>
        <taxon>Actinomycetota</taxon>
        <taxon>Actinomycetes</taxon>
        <taxon>Streptosporangiales</taxon>
        <taxon>Streptosporangiaceae</taxon>
        <taxon>Streptosporangium</taxon>
    </lineage>
</organism>
<dbReference type="RefSeq" id="WP_307569514.1">
    <property type="nucleotide sequence ID" value="NZ_JAUSQU010000003.1"/>
</dbReference>
<dbReference type="Gene3D" id="1.10.630.10">
    <property type="entry name" value="Cytochrome P450"/>
    <property type="match status" value="1"/>
</dbReference>
<dbReference type="InterPro" id="IPR001128">
    <property type="entry name" value="Cyt_P450"/>
</dbReference>
<keyword evidence="3" id="KW-1185">Reference proteome</keyword>
<comment type="similarity">
    <text evidence="1">Belongs to the cytochrome P450 family.</text>
</comment>
<reference evidence="2 3" key="1">
    <citation type="submission" date="2023-07" db="EMBL/GenBank/DDBJ databases">
        <title>Sequencing the genomes of 1000 actinobacteria strains.</title>
        <authorList>
            <person name="Klenk H.-P."/>
        </authorList>
    </citation>
    <scope>NUCLEOTIDE SEQUENCE [LARGE SCALE GENOMIC DNA]</scope>
    <source>
        <strain evidence="2 3">DSM 46740</strain>
    </source>
</reference>
<proteinExistence type="inferred from homology"/>
<dbReference type="InterPro" id="IPR036396">
    <property type="entry name" value="Cyt_P450_sf"/>
</dbReference>
<dbReference type="Proteomes" id="UP001225356">
    <property type="component" value="Unassembled WGS sequence"/>
</dbReference>
<protein>
    <submittedName>
        <fullName evidence="2">Cytochrome P450</fullName>
    </submittedName>
</protein>
<sequence>MIFHEAVSLSQLDLLDGPEVIAWPHALYRRLREQGAVLWLPTNGAWVITRHAAVQQALCDEGFAPLAASAPSLGTPRSAEMARPRALTADDWLEALAAEQVQSHLIRPYKRVMRRRAEERLVQLAGWRGIDAMSQLITPILTAVATDLARTTPPAPQLDHDATAELIGPSDSTELAAPRSGSGGGNVVADALGNVVALLATRPALWQLLLGNRDRVPAAVAECLRLAPPLHWASRVTTRLVRLGGAEIPAHSRVLILLASAYRDERHWVDPEAFRLDRPLMGHHRPPTVTFTWDNSLLRLQAEALVHAMLDHLAHMELAGPSLPRIHRAHRGHLDLPICLIPHL</sequence>
<gene>
    <name evidence="2" type="ORF">J2853_009759</name>
</gene>
<accession>A0ABT9QUM1</accession>
<evidence type="ECO:0000256" key="1">
    <source>
        <dbReference type="ARBA" id="ARBA00010617"/>
    </source>
</evidence>
<comment type="caution">
    <text evidence="2">The sequence shown here is derived from an EMBL/GenBank/DDBJ whole genome shotgun (WGS) entry which is preliminary data.</text>
</comment>
<dbReference type="SUPFAM" id="SSF48264">
    <property type="entry name" value="Cytochrome P450"/>
    <property type="match status" value="1"/>
</dbReference>
<evidence type="ECO:0000313" key="2">
    <source>
        <dbReference type="EMBL" id="MDP9850463.1"/>
    </source>
</evidence>
<evidence type="ECO:0000313" key="3">
    <source>
        <dbReference type="Proteomes" id="UP001225356"/>
    </source>
</evidence>